<dbReference type="EMBL" id="CP018477">
    <property type="protein sequence ID" value="ASV74355.1"/>
    <property type="molecule type" value="Genomic_DNA"/>
</dbReference>
<name>A0A286REF8_9BACT</name>
<dbReference type="Gene3D" id="3.40.50.300">
    <property type="entry name" value="P-loop containing nucleotide triphosphate hydrolases"/>
    <property type="match status" value="1"/>
</dbReference>
<protein>
    <submittedName>
        <fullName evidence="1">TnpY</fullName>
    </submittedName>
</protein>
<dbReference type="OrthoDB" id="279540at2"/>
<reference evidence="1 2" key="1">
    <citation type="journal article" name="Front. Microbiol.">
        <title>Sugar Metabolism of the First Thermophilic Planctomycete Thermogutta terrifontis: Comparative Genomic and Transcriptomic Approaches.</title>
        <authorList>
            <person name="Elcheninov A.G."/>
            <person name="Menzel P."/>
            <person name="Gudbergsdottir S.R."/>
            <person name="Slesarev A.I."/>
            <person name="Kadnikov V.V."/>
            <person name="Krogh A."/>
            <person name="Bonch-Osmolovskaya E.A."/>
            <person name="Peng X."/>
            <person name="Kublanov I.V."/>
        </authorList>
    </citation>
    <scope>NUCLEOTIDE SEQUENCE [LARGE SCALE GENOMIC DNA]</scope>
    <source>
        <strain evidence="1 2">R1</strain>
    </source>
</reference>
<proteinExistence type="predicted"/>
<dbReference type="RefSeq" id="WP_095414700.1">
    <property type="nucleotide sequence ID" value="NZ_CP018477.1"/>
</dbReference>
<dbReference type="KEGG" id="ttf:THTE_1753"/>
<dbReference type="AlphaFoldDB" id="A0A286REF8"/>
<gene>
    <name evidence="1" type="ORF">THTE_1753</name>
</gene>
<dbReference type="InterPro" id="IPR027417">
    <property type="entry name" value="P-loop_NTPase"/>
</dbReference>
<accession>A0A286REF8</accession>
<dbReference type="Proteomes" id="UP000215086">
    <property type="component" value="Chromosome"/>
</dbReference>
<evidence type="ECO:0000313" key="2">
    <source>
        <dbReference type="Proteomes" id="UP000215086"/>
    </source>
</evidence>
<sequence length="276" mass="30824">MINAIFSLGRRNRTQSWLWSGRIPLGGIVYLIGESGAGKSILTLDFATRVTTGRRWPDGARCPMGNVLLLTRKDDAASVIRPRLEAMAANVQNVALIQHVVSRTANAGRAITLADVDAIERAVRTVGNVRLVIVDPIYDFLPPGVDVYTAQDLGDILKPIESLAKRHQFTVLITAYGAYFSMAGWSLAECYLVRLGHRGQCFWGVNAQRRIMFTSDYRHLNVDESPLFFSIVGNPARVQWADRPGSRIVPMDDRGDWMMRGGDWMMRGDGWMMKLP</sequence>
<dbReference type="Pfam" id="PF13481">
    <property type="entry name" value="AAA_25"/>
    <property type="match status" value="1"/>
</dbReference>
<dbReference type="SUPFAM" id="SSF52540">
    <property type="entry name" value="P-loop containing nucleoside triphosphate hydrolases"/>
    <property type="match status" value="1"/>
</dbReference>
<evidence type="ECO:0000313" key="1">
    <source>
        <dbReference type="EMBL" id="ASV74355.1"/>
    </source>
</evidence>
<keyword evidence="2" id="KW-1185">Reference proteome</keyword>
<organism evidence="1 2">
    <name type="scientific">Thermogutta terrifontis</name>
    <dbReference type="NCBI Taxonomy" id="1331910"/>
    <lineage>
        <taxon>Bacteria</taxon>
        <taxon>Pseudomonadati</taxon>
        <taxon>Planctomycetota</taxon>
        <taxon>Planctomycetia</taxon>
        <taxon>Pirellulales</taxon>
        <taxon>Thermoguttaceae</taxon>
        <taxon>Thermogutta</taxon>
    </lineage>
</organism>